<evidence type="ECO:0000313" key="2">
    <source>
        <dbReference type="Proteomes" id="UP000306327"/>
    </source>
</evidence>
<dbReference type="InterPro" id="IPR020288">
    <property type="entry name" value="Sheath_initiator"/>
</dbReference>
<protein>
    <recommendedName>
        <fullName evidence="3">Bacteriophage protein</fullName>
    </recommendedName>
</protein>
<dbReference type="AlphaFoldDB" id="A0AB38PAI5"/>
<gene>
    <name evidence="1" type="ORF">EcCFBP13530_04670</name>
</gene>
<reference evidence="1 2" key="1">
    <citation type="journal article" date="2019" name="Sci. Rep.">
        <title>Differences in resource use lead to coexistence of seed-transmitted microbial populations.</title>
        <authorList>
            <person name="Torres-Cortes G."/>
            <person name="Garcia B.J."/>
            <person name="Compant S."/>
            <person name="Rezki S."/>
            <person name="Jones P."/>
            <person name="Preveaux A."/>
            <person name="Briand M."/>
            <person name="Roulet A."/>
            <person name="Bouchez O."/>
            <person name="Jacobson D."/>
            <person name="Barret M."/>
        </authorList>
    </citation>
    <scope>NUCLEOTIDE SEQUENCE [LARGE SCALE GENOMIC DNA]</scope>
    <source>
        <strain evidence="1 2">CFBP13530</strain>
    </source>
</reference>
<dbReference type="Proteomes" id="UP000306327">
    <property type="component" value="Unassembled WGS sequence"/>
</dbReference>
<dbReference type="RefSeq" id="WP_137272005.1">
    <property type="nucleotide sequence ID" value="NZ_QGAL01000001.1"/>
</dbReference>
<name>A0AB38PAI5_9ENTR</name>
<organism evidence="1 2">
    <name type="scientific">Enterobacter cancerogenus</name>
    <dbReference type="NCBI Taxonomy" id="69218"/>
    <lineage>
        <taxon>Bacteria</taxon>
        <taxon>Pseudomonadati</taxon>
        <taxon>Pseudomonadota</taxon>
        <taxon>Gammaproteobacteria</taxon>
        <taxon>Enterobacterales</taxon>
        <taxon>Enterobacteriaceae</taxon>
        <taxon>Enterobacter</taxon>
        <taxon>Enterobacter cloacae complex</taxon>
    </lineage>
</organism>
<proteinExistence type="predicted"/>
<accession>A0AB38PAI5</accession>
<evidence type="ECO:0000313" key="1">
    <source>
        <dbReference type="EMBL" id="TKK23452.1"/>
    </source>
</evidence>
<sequence length="115" mass="13241">MRTRRLDSGGDWTFGRGRQSYATKSECVRQKVLTRLRSFRQDWFLDMTHGIDWVGNMARRGTRVKVEAEIRSCILQTDGVKTLTAFASQYVPKTRRLSVQATFTDIYGNESEVSV</sequence>
<dbReference type="EMBL" id="QGAL01000001">
    <property type="protein sequence ID" value="TKK23452.1"/>
    <property type="molecule type" value="Genomic_DNA"/>
</dbReference>
<evidence type="ECO:0008006" key="3">
    <source>
        <dbReference type="Google" id="ProtNLM"/>
    </source>
</evidence>
<dbReference type="Pfam" id="PF10934">
    <property type="entry name" value="Sheath_initiator"/>
    <property type="match status" value="1"/>
</dbReference>
<comment type="caution">
    <text evidence="1">The sequence shown here is derived from an EMBL/GenBank/DDBJ whole genome shotgun (WGS) entry which is preliminary data.</text>
</comment>